<feature type="region of interest" description="Disordered" evidence="1">
    <location>
        <begin position="598"/>
        <end position="658"/>
    </location>
</feature>
<feature type="compositionally biased region" description="Polar residues" evidence="1">
    <location>
        <begin position="611"/>
        <end position="641"/>
    </location>
</feature>
<dbReference type="Proteomes" id="UP000019376">
    <property type="component" value="Unassembled WGS sequence"/>
</dbReference>
<evidence type="ECO:0000313" key="3">
    <source>
        <dbReference type="EMBL" id="EPS28160.1"/>
    </source>
</evidence>
<feature type="region of interest" description="Disordered" evidence="1">
    <location>
        <begin position="293"/>
        <end position="582"/>
    </location>
</feature>
<protein>
    <submittedName>
        <fullName evidence="3">Uncharacterized protein</fullName>
    </submittedName>
</protein>
<dbReference type="HOGENOM" id="CLU_315909_0_0_1"/>
<feature type="region of interest" description="Disordered" evidence="1">
    <location>
        <begin position="231"/>
        <end position="257"/>
    </location>
</feature>
<feature type="compositionally biased region" description="Low complexity" evidence="1">
    <location>
        <begin position="544"/>
        <end position="557"/>
    </location>
</feature>
<dbReference type="OrthoDB" id="5415055at2759"/>
<feature type="compositionally biased region" description="Polar residues" evidence="1">
    <location>
        <begin position="731"/>
        <end position="740"/>
    </location>
</feature>
<accession>S7ZC12</accession>
<dbReference type="eggNOG" id="ENOG502TEVN">
    <property type="taxonomic scope" value="Eukaryota"/>
</dbReference>
<dbReference type="EMBL" id="KB644410">
    <property type="protein sequence ID" value="EPS28160.1"/>
    <property type="molecule type" value="Genomic_DNA"/>
</dbReference>
<feature type="region of interest" description="Disordered" evidence="1">
    <location>
        <begin position="708"/>
        <end position="756"/>
    </location>
</feature>
<sequence>MQVESRVELPDGHLVNLSSRYQHDAEQSQPRYQAYRVDYNVNELSASPVAQVPGGAKPFELGERTPPNDGLYRAKATKLPISKTARDVTREKRNETSSPTGIPKPSSRTFSSGGSSRESSGRGQYWSKIRDKVDRTSPLVQRVSYVRSRESDHKKSPRYRNYRTCSGTSQSNSVSGREKSPDSSVLRPSPYGLCSDQSIHQVIAQSANWTEPRTTEDSWIAAGLKDSNLHKLSSTDSTSDISPDSNNPISPVSDDDHSADWEDRFVVHMPSAKEPNPPTMTAQEIAEYQKRIEREHREGRRVVGEVAAINPQQNPPSNADSSSAPKDELMRAFVAYDGGSAPLDVHVTQSQSLPKQEQQPSPAQPPPGSTHQDYFSPDEVGNHRISTIWEESPSKVWKGKTTPPADGSFLGCKEINGDGTKNPDEILLFGSGENSANLHPRPLAIKSKKKQVDEGKTSNGAPISGKSQDKSTAAEGRTDASQNLRRLPCSKSSVLTMCRDTQTQRDLPRRASQSSKKESPRSWDSAKRSAEKLEDTPGDDDVFIITPIITRTMIPVPGKRDIQKRPSAPKPHGLRRPGDVGHSIPCEAVRAVRAVPQVVSTHSVPRPTAGKLQSSSTMHSVESSDSTQSHATARTQKNNSIGGEESQIPQGDQVYQEHASSEIIDSSIRGFIRTTGLARPGGLAKSPTDHLADILRNGTESIRSRAEILRKGRKESPVSVPSRENSESSHSKMSFASANDSSEVLSPPSPWSSPKKISPTVRVLFADSQPEERRPETSGPTVQIPLVVDEPKATIHDLKPAIHDANSSVEVTKSATEEPKPGKLTRAQRLEKFKEEARIRRAARMAKENMMTNEKKADVAGLAELDGRQVTGRKNKLQSNITDVQDVCEDLHELNARDKDDYSRDTLQPFMLTMIFEIVVVAVTSVHRFGLQAITSPSVKFVAVNLAGMLCHCYRVSVQIYHAASQYQVSGTWPDMSDDQAVRRFFVNLLQAIVYLFVLGLSALVVYRAVGYCYLVVSWFLWLTSPFAWLLHCTTRALIM</sequence>
<feature type="transmembrane region" description="Helical" evidence="2">
    <location>
        <begin position="910"/>
        <end position="931"/>
    </location>
</feature>
<evidence type="ECO:0000256" key="1">
    <source>
        <dbReference type="SAM" id="MobiDB-lite"/>
    </source>
</evidence>
<name>S7ZC12_PENO1</name>
<dbReference type="STRING" id="933388.S7ZC12"/>
<feature type="compositionally biased region" description="Polar residues" evidence="1">
    <location>
        <begin position="163"/>
        <end position="175"/>
    </location>
</feature>
<feature type="compositionally biased region" description="Basic and acidic residues" evidence="1">
    <location>
        <begin position="502"/>
        <end position="535"/>
    </location>
</feature>
<feature type="compositionally biased region" description="Low complexity" evidence="1">
    <location>
        <begin position="741"/>
        <end position="756"/>
    </location>
</feature>
<proteinExistence type="predicted"/>
<feature type="transmembrane region" description="Helical" evidence="2">
    <location>
        <begin position="1019"/>
        <end position="1039"/>
    </location>
</feature>
<keyword evidence="2" id="KW-0472">Membrane</keyword>
<feature type="compositionally biased region" description="Low complexity" evidence="1">
    <location>
        <begin position="304"/>
        <end position="324"/>
    </location>
</feature>
<organism evidence="3 4">
    <name type="scientific">Penicillium oxalicum (strain 114-2 / CGMCC 5302)</name>
    <name type="common">Penicillium decumbens</name>
    <dbReference type="NCBI Taxonomy" id="933388"/>
    <lineage>
        <taxon>Eukaryota</taxon>
        <taxon>Fungi</taxon>
        <taxon>Dikarya</taxon>
        <taxon>Ascomycota</taxon>
        <taxon>Pezizomycotina</taxon>
        <taxon>Eurotiomycetes</taxon>
        <taxon>Eurotiomycetidae</taxon>
        <taxon>Eurotiales</taxon>
        <taxon>Aspergillaceae</taxon>
        <taxon>Penicillium</taxon>
    </lineage>
</organism>
<evidence type="ECO:0000313" key="4">
    <source>
        <dbReference type="Proteomes" id="UP000019376"/>
    </source>
</evidence>
<feature type="compositionally biased region" description="Low complexity" evidence="1">
    <location>
        <begin position="106"/>
        <end position="123"/>
    </location>
</feature>
<keyword evidence="2" id="KW-1133">Transmembrane helix</keyword>
<feature type="transmembrane region" description="Helical" evidence="2">
    <location>
        <begin position="985"/>
        <end position="1007"/>
    </location>
</feature>
<keyword evidence="2" id="KW-0812">Transmembrane</keyword>
<feature type="compositionally biased region" description="Basic and acidic residues" evidence="1">
    <location>
        <begin position="293"/>
        <end position="303"/>
    </location>
</feature>
<dbReference type="AlphaFoldDB" id="S7ZC12"/>
<feature type="compositionally biased region" description="Basic and acidic residues" evidence="1">
    <location>
        <begin position="84"/>
        <end position="95"/>
    </location>
</feature>
<gene>
    <name evidence="3" type="ORF">PDE_03106</name>
</gene>
<keyword evidence="4" id="KW-1185">Reference proteome</keyword>
<evidence type="ECO:0000256" key="2">
    <source>
        <dbReference type="SAM" id="Phobius"/>
    </source>
</evidence>
<feature type="compositionally biased region" description="Polar residues" evidence="1">
    <location>
        <begin position="479"/>
        <end position="501"/>
    </location>
</feature>
<feature type="compositionally biased region" description="Low complexity" evidence="1">
    <location>
        <begin position="234"/>
        <end position="248"/>
    </location>
</feature>
<dbReference type="PhylomeDB" id="S7ZC12"/>
<feature type="region of interest" description="Disordered" evidence="1">
    <location>
        <begin position="49"/>
        <end position="192"/>
    </location>
</feature>
<reference evidence="3 4" key="1">
    <citation type="journal article" date="2013" name="PLoS ONE">
        <title>Genomic and secretomic analyses reveal unique features of the lignocellulolytic enzyme system of Penicillium decumbens.</title>
        <authorList>
            <person name="Liu G."/>
            <person name="Zhang L."/>
            <person name="Wei X."/>
            <person name="Zou G."/>
            <person name="Qin Y."/>
            <person name="Ma L."/>
            <person name="Li J."/>
            <person name="Zheng H."/>
            <person name="Wang S."/>
            <person name="Wang C."/>
            <person name="Xun L."/>
            <person name="Zhao G.-P."/>
            <person name="Zhou Z."/>
            <person name="Qu Y."/>
        </authorList>
    </citation>
    <scope>NUCLEOTIDE SEQUENCE [LARGE SCALE GENOMIC DNA]</scope>
    <source>
        <strain evidence="4">114-2 / CGMCC 5302</strain>
    </source>
</reference>